<comment type="caution">
    <text evidence="3">The sequence shown here is derived from an EMBL/GenBank/DDBJ whole genome shotgun (WGS) entry which is preliminary data.</text>
</comment>
<keyword evidence="2" id="KW-0732">Signal</keyword>
<accession>A0A4V5TQW3</accession>
<dbReference type="RefSeq" id="WP_137030853.1">
    <property type="nucleotide sequence ID" value="NZ_SZNK01000001.1"/>
</dbReference>
<feature type="chain" id="PRO_5038895618" evidence="2">
    <location>
        <begin position="20"/>
        <end position="195"/>
    </location>
</feature>
<evidence type="ECO:0000256" key="1">
    <source>
        <dbReference type="SAM" id="MobiDB-lite"/>
    </source>
</evidence>
<dbReference type="Proteomes" id="UP000307841">
    <property type="component" value="Unassembled WGS sequence"/>
</dbReference>
<feature type="region of interest" description="Disordered" evidence="1">
    <location>
        <begin position="20"/>
        <end position="40"/>
    </location>
</feature>
<sequence length="195" mass="21626">MKKTSILALSLGIVLSGCGTTPNNTPAPAATTTSSAPAPASEQKAMSAEEVSRFKEYAPNLKGGPFITEAEIVNQNEAVITYADFATLKKAKPETGMTEADAKNYWESGDAINKALMEEPILLLKEFPELQKVKVTLNHGKKYTTEIDRATIEDYLKVNLAETKTDKDKWRNEIVNKFFTKEERAKYIDKFVKAE</sequence>
<dbReference type="OrthoDB" id="2871100at2"/>
<keyword evidence="4" id="KW-1185">Reference proteome</keyword>
<dbReference type="EMBL" id="SZNK01000001">
    <property type="protein sequence ID" value="TKI57413.1"/>
    <property type="molecule type" value="Genomic_DNA"/>
</dbReference>
<evidence type="ECO:0000313" key="4">
    <source>
        <dbReference type="Proteomes" id="UP000307841"/>
    </source>
</evidence>
<reference evidence="3 4" key="1">
    <citation type="submission" date="2019-04" db="EMBL/GenBank/DDBJ databases">
        <title>Whole genome sequencing of Brevibacillus sp. TGS2-1.</title>
        <authorList>
            <person name="Choi A."/>
        </authorList>
    </citation>
    <scope>NUCLEOTIDE SEQUENCE [LARGE SCALE GENOMIC DNA]</scope>
    <source>
        <strain evidence="3 4">TGS2-1</strain>
    </source>
</reference>
<proteinExistence type="predicted"/>
<dbReference type="PROSITE" id="PS51257">
    <property type="entry name" value="PROKAR_LIPOPROTEIN"/>
    <property type="match status" value="1"/>
</dbReference>
<organism evidence="3 4">
    <name type="scientific">Brevibacillus antibioticus</name>
    <dbReference type="NCBI Taxonomy" id="2570228"/>
    <lineage>
        <taxon>Bacteria</taxon>
        <taxon>Bacillati</taxon>
        <taxon>Bacillota</taxon>
        <taxon>Bacilli</taxon>
        <taxon>Bacillales</taxon>
        <taxon>Paenibacillaceae</taxon>
        <taxon>Brevibacillus</taxon>
    </lineage>
</organism>
<gene>
    <name evidence="3" type="ORF">E8L90_19220</name>
</gene>
<evidence type="ECO:0000256" key="2">
    <source>
        <dbReference type="SAM" id="SignalP"/>
    </source>
</evidence>
<evidence type="ECO:0000313" key="3">
    <source>
        <dbReference type="EMBL" id="TKI57413.1"/>
    </source>
</evidence>
<protein>
    <submittedName>
        <fullName evidence="3">Uncharacterized protein</fullName>
    </submittedName>
</protein>
<name>A0A4V5TQW3_9BACL</name>
<dbReference type="AlphaFoldDB" id="A0A4V5TQW3"/>
<feature type="signal peptide" evidence="2">
    <location>
        <begin position="1"/>
        <end position="19"/>
    </location>
</feature>